<evidence type="ECO:0000256" key="1">
    <source>
        <dbReference type="ARBA" id="ARBA00022741"/>
    </source>
</evidence>
<dbReference type="InterPro" id="IPR027417">
    <property type="entry name" value="P-loop_NTPase"/>
</dbReference>
<dbReference type="GO" id="GO:0016887">
    <property type="term" value="F:ATP hydrolysis activity"/>
    <property type="evidence" value="ECO:0007669"/>
    <property type="project" value="InterPro"/>
</dbReference>
<dbReference type="Proteomes" id="UP001430953">
    <property type="component" value="Unassembled WGS sequence"/>
</dbReference>
<dbReference type="FunFam" id="3.40.50.300:FF:002470">
    <property type="entry name" value="ABC transporter, putative"/>
    <property type="match status" value="1"/>
</dbReference>
<dbReference type="InterPro" id="IPR003593">
    <property type="entry name" value="AAA+_ATPase"/>
</dbReference>
<sequence>MAVKEISFRVKPRECFGLLGVNGAGKSTTFRMLTGEEMSNSGIMYLKQAEIHSNRTKYLSEMGYCPQTDALLPSLNTFDHLRLFARLRGIPKSNVELEVNKWINRLNLTACMKQPSGTYSGGNKRRLNIAMALIASPTLVLLDEPTTGVDPAARRSLWSTLQSCQAAGQAIILTSHSMEECEALCNRLVIMVKGELVCIGASQELKQRFGAGYDINIKLNPNRTDEDVNDIKKSIEMSLTCDIRDENLGFLAYHVSDCSTMWEKMYDTMKSLKNRYSCIEDYTVLSATLEQLFIQFARGAAMIESGESSAHVTSHEEIA</sequence>
<dbReference type="PANTHER" id="PTHR19229:SF250">
    <property type="entry name" value="ABC TRANSPORTER DOMAIN-CONTAINING PROTEIN-RELATED"/>
    <property type="match status" value="1"/>
</dbReference>
<keyword evidence="1" id="KW-0547">Nucleotide-binding</keyword>
<dbReference type="SUPFAM" id="SSF52540">
    <property type="entry name" value="P-loop containing nucleoside triphosphate hydrolases"/>
    <property type="match status" value="1"/>
</dbReference>
<dbReference type="PROSITE" id="PS00211">
    <property type="entry name" value="ABC_TRANSPORTER_1"/>
    <property type="match status" value="1"/>
</dbReference>
<dbReference type="InterPro" id="IPR056264">
    <property type="entry name" value="R2_ABCA1-4-like"/>
</dbReference>
<name>A0AAW2EBX6_9HYME</name>
<dbReference type="GO" id="GO:0005524">
    <property type="term" value="F:ATP binding"/>
    <property type="evidence" value="ECO:0007669"/>
    <property type="project" value="UniProtKB-KW"/>
</dbReference>
<evidence type="ECO:0000256" key="2">
    <source>
        <dbReference type="ARBA" id="ARBA00022840"/>
    </source>
</evidence>
<dbReference type="Pfam" id="PF00005">
    <property type="entry name" value="ABC_tran"/>
    <property type="match status" value="1"/>
</dbReference>
<dbReference type="AlphaFoldDB" id="A0AAW2EBX6"/>
<dbReference type="SMART" id="SM00382">
    <property type="entry name" value="AAA"/>
    <property type="match status" value="1"/>
</dbReference>
<dbReference type="InterPro" id="IPR017871">
    <property type="entry name" value="ABC_transporter-like_CS"/>
</dbReference>
<keyword evidence="2" id="KW-0067">ATP-binding</keyword>
<gene>
    <name evidence="4" type="ORF">PUN28_018788</name>
</gene>
<proteinExistence type="predicted"/>
<dbReference type="PANTHER" id="PTHR19229">
    <property type="entry name" value="ATP-BINDING CASSETTE TRANSPORTER SUBFAMILY A ABCA"/>
    <property type="match status" value="1"/>
</dbReference>
<reference evidence="4 5" key="1">
    <citation type="submission" date="2023-03" db="EMBL/GenBank/DDBJ databases">
        <title>High recombination rates correlate with genetic variation in Cardiocondyla obscurior ants.</title>
        <authorList>
            <person name="Errbii M."/>
        </authorList>
    </citation>
    <scope>NUCLEOTIDE SEQUENCE [LARGE SCALE GENOMIC DNA]</scope>
    <source>
        <strain evidence="4">Alpha-2009</strain>
        <tissue evidence="4">Whole body</tissue>
    </source>
</reference>
<dbReference type="GO" id="GO:0005319">
    <property type="term" value="F:lipid transporter activity"/>
    <property type="evidence" value="ECO:0007669"/>
    <property type="project" value="TreeGrafter"/>
</dbReference>
<evidence type="ECO:0000313" key="5">
    <source>
        <dbReference type="Proteomes" id="UP001430953"/>
    </source>
</evidence>
<evidence type="ECO:0000259" key="3">
    <source>
        <dbReference type="PROSITE" id="PS50893"/>
    </source>
</evidence>
<dbReference type="PROSITE" id="PS50893">
    <property type="entry name" value="ABC_TRANSPORTER_2"/>
    <property type="match status" value="1"/>
</dbReference>
<dbReference type="EMBL" id="JADYXP020000024">
    <property type="protein sequence ID" value="KAL0101173.1"/>
    <property type="molecule type" value="Genomic_DNA"/>
</dbReference>
<dbReference type="GO" id="GO:0140359">
    <property type="term" value="F:ABC-type transporter activity"/>
    <property type="evidence" value="ECO:0007669"/>
    <property type="project" value="InterPro"/>
</dbReference>
<feature type="domain" description="ABC transporter" evidence="3">
    <location>
        <begin position="1"/>
        <end position="218"/>
    </location>
</feature>
<dbReference type="CDD" id="cd03263">
    <property type="entry name" value="ABC_subfamily_A"/>
    <property type="match status" value="1"/>
</dbReference>
<comment type="caution">
    <text evidence="4">The sequence shown here is derived from an EMBL/GenBank/DDBJ whole genome shotgun (WGS) entry which is preliminary data.</text>
</comment>
<dbReference type="Gene3D" id="3.40.50.300">
    <property type="entry name" value="P-loop containing nucleotide triphosphate hydrolases"/>
    <property type="match status" value="1"/>
</dbReference>
<protein>
    <recommendedName>
        <fullName evidence="3">ABC transporter domain-containing protein</fullName>
    </recommendedName>
</protein>
<accession>A0AAW2EBX6</accession>
<dbReference type="Pfam" id="PF23321">
    <property type="entry name" value="R1_ABCA1"/>
    <property type="match status" value="1"/>
</dbReference>
<organism evidence="4 5">
    <name type="scientific">Cardiocondyla obscurior</name>
    <dbReference type="NCBI Taxonomy" id="286306"/>
    <lineage>
        <taxon>Eukaryota</taxon>
        <taxon>Metazoa</taxon>
        <taxon>Ecdysozoa</taxon>
        <taxon>Arthropoda</taxon>
        <taxon>Hexapoda</taxon>
        <taxon>Insecta</taxon>
        <taxon>Pterygota</taxon>
        <taxon>Neoptera</taxon>
        <taxon>Endopterygota</taxon>
        <taxon>Hymenoptera</taxon>
        <taxon>Apocrita</taxon>
        <taxon>Aculeata</taxon>
        <taxon>Formicoidea</taxon>
        <taxon>Formicidae</taxon>
        <taxon>Myrmicinae</taxon>
        <taxon>Cardiocondyla</taxon>
    </lineage>
</organism>
<evidence type="ECO:0000313" key="4">
    <source>
        <dbReference type="EMBL" id="KAL0101173.1"/>
    </source>
</evidence>
<dbReference type="InterPro" id="IPR026082">
    <property type="entry name" value="ABCA"/>
</dbReference>
<dbReference type="InterPro" id="IPR003439">
    <property type="entry name" value="ABC_transporter-like_ATP-bd"/>
</dbReference>
<dbReference type="GO" id="GO:0016020">
    <property type="term" value="C:membrane"/>
    <property type="evidence" value="ECO:0007669"/>
    <property type="project" value="InterPro"/>
</dbReference>
<keyword evidence="5" id="KW-1185">Reference proteome</keyword>